<keyword evidence="2" id="KW-1185">Reference proteome</keyword>
<proteinExistence type="predicted"/>
<accession>A0A1U9MJQ9</accession>
<dbReference type="EMBL" id="CP015625">
    <property type="protein sequence ID" value="AQT48144.1"/>
    <property type="molecule type" value="Genomic_DNA"/>
</dbReference>
<dbReference type="KEGG" id="bapi:BBC0122_020510"/>
<dbReference type="AlphaFoldDB" id="A0A1U9MJQ9"/>
<sequence length="61" mass="6885">MFGVVAIDESLFGAGRVKGKRNRGAYGKITIFGFLNAIDSFIQKLFLIARKPRYRALYAEE</sequence>
<protein>
    <recommendedName>
        <fullName evidence="3">ISXO2-like transposase domain-containing protein</fullName>
    </recommendedName>
</protein>
<name>A0A1U9MJQ9_9HYPH</name>
<dbReference type="Proteomes" id="UP000189632">
    <property type="component" value="Chromosome"/>
</dbReference>
<reference evidence="1 2" key="1">
    <citation type="submission" date="2016-11" db="EMBL/GenBank/DDBJ databases">
        <title>Comparative genomics of Bartonella apis.</title>
        <authorList>
            <person name="Engel P."/>
        </authorList>
    </citation>
    <scope>NUCLEOTIDE SEQUENCE [LARGE SCALE GENOMIC DNA]</scope>
    <source>
        <strain evidence="1 2">BBC0122</strain>
    </source>
</reference>
<evidence type="ECO:0008006" key="3">
    <source>
        <dbReference type="Google" id="ProtNLM"/>
    </source>
</evidence>
<organism evidence="1 2">
    <name type="scientific">Bartonella choladocola</name>
    <dbReference type="NCBI Taxonomy" id="2750995"/>
    <lineage>
        <taxon>Bacteria</taxon>
        <taxon>Pseudomonadati</taxon>
        <taxon>Pseudomonadota</taxon>
        <taxon>Alphaproteobacteria</taxon>
        <taxon>Hyphomicrobiales</taxon>
        <taxon>Bartonellaceae</taxon>
        <taxon>Bartonella</taxon>
    </lineage>
</organism>
<evidence type="ECO:0000313" key="1">
    <source>
        <dbReference type="EMBL" id="AQT48144.1"/>
    </source>
</evidence>
<evidence type="ECO:0000313" key="2">
    <source>
        <dbReference type="Proteomes" id="UP000189632"/>
    </source>
</evidence>
<gene>
    <name evidence="1" type="ORF">BBC0122_020510</name>
</gene>